<proteinExistence type="inferred from homology"/>
<dbReference type="InterPro" id="IPR001260">
    <property type="entry name" value="Coprogen_oxidase_aer"/>
</dbReference>
<dbReference type="PRINTS" id="PR00073">
    <property type="entry name" value="COPRGNOXDASE"/>
</dbReference>
<dbReference type="EC" id="1.3.3.3" evidence="4"/>
<keyword evidence="5 8" id="KW-0560">Oxidoreductase</keyword>
<dbReference type="RefSeq" id="WP_042276804.1">
    <property type="nucleotide sequence ID" value="NZ_BBML01000001.1"/>
</dbReference>
<keyword evidence="7" id="KW-0627">Porphyrin biosynthesis</keyword>
<dbReference type="GO" id="GO:0006782">
    <property type="term" value="P:protoporphyrinogen IX biosynthetic process"/>
    <property type="evidence" value="ECO:0007669"/>
    <property type="project" value="TreeGrafter"/>
</dbReference>
<evidence type="ECO:0000313" key="9">
    <source>
        <dbReference type="Proteomes" id="UP000029221"/>
    </source>
</evidence>
<comment type="pathway">
    <text evidence="1">Porphyrin-containing compound metabolism; protoporphyrin-IX biosynthesis; protoporphyrinogen-IX from coproporphyrinogen-III (O2 route): step 1/1.</text>
</comment>
<comment type="caution">
    <text evidence="8">The sequence shown here is derived from an EMBL/GenBank/DDBJ whole genome shotgun (WGS) entry which is preliminary data.</text>
</comment>
<dbReference type="STRING" id="319236.BST91_11095"/>
<dbReference type="SUPFAM" id="SSF102886">
    <property type="entry name" value="Coproporphyrinogen III oxidase"/>
    <property type="match status" value="1"/>
</dbReference>
<reference evidence="8" key="1">
    <citation type="journal article" date="2014" name="Genome Announc.">
        <title>Draft Genome Sequences of Marine Flavobacterium Nonlabens Strains NR17, NR24, NR27, NR32, NR33, and Ara13.</title>
        <authorList>
            <person name="Nakanishi M."/>
            <person name="Meirelles P."/>
            <person name="Suzuki R."/>
            <person name="Takatani N."/>
            <person name="Mino S."/>
            <person name="Suda W."/>
            <person name="Oshima K."/>
            <person name="Hattori M."/>
            <person name="Ohkuma M."/>
            <person name="Hosokawa M."/>
            <person name="Miyashita K."/>
            <person name="Thompson F.L."/>
            <person name="Niwa A."/>
            <person name="Sawabe T."/>
            <person name="Sawabe T."/>
        </authorList>
    </citation>
    <scope>NUCLEOTIDE SEQUENCE [LARGE SCALE GENOMIC DNA]</scope>
    <source>
        <strain evidence="8">JCM 19294</strain>
    </source>
</reference>
<evidence type="ECO:0000256" key="2">
    <source>
        <dbReference type="ARBA" id="ARBA00010644"/>
    </source>
</evidence>
<dbReference type="PANTHER" id="PTHR10755:SF0">
    <property type="entry name" value="OXYGEN-DEPENDENT COPROPORPHYRINOGEN-III OXIDASE, MITOCHONDRIAL"/>
    <property type="match status" value="1"/>
</dbReference>
<evidence type="ECO:0000313" key="8">
    <source>
        <dbReference type="EMBL" id="GAK95957.1"/>
    </source>
</evidence>
<comment type="similarity">
    <text evidence="2">Belongs to the aerobic coproporphyrinogen-III oxidase family.</text>
</comment>
<dbReference type="Proteomes" id="UP000029221">
    <property type="component" value="Unassembled WGS sequence"/>
</dbReference>
<keyword evidence="9" id="KW-1185">Reference proteome</keyword>
<evidence type="ECO:0000256" key="7">
    <source>
        <dbReference type="ARBA" id="ARBA00023244"/>
    </source>
</evidence>
<dbReference type="NCBIfam" id="NF003727">
    <property type="entry name" value="PRK05330.1"/>
    <property type="match status" value="1"/>
</dbReference>
<evidence type="ECO:0000256" key="5">
    <source>
        <dbReference type="ARBA" id="ARBA00023002"/>
    </source>
</evidence>
<name>A0A090Q1A3_9FLAO</name>
<dbReference type="InterPro" id="IPR036406">
    <property type="entry name" value="Coprogen_oxidase_aer_sf"/>
</dbReference>
<evidence type="ECO:0000256" key="3">
    <source>
        <dbReference type="ARBA" id="ARBA00011738"/>
    </source>
</evidence>
<gene>
    <name evidence="8" type="ORF">JCM19294_2739</name>
</gene>
<comment type="subunit">
    <text evidence="3">Homodimer.</text>
</comment>
<keyword evidence="6" id="KW-0350">Heme biosynthesis</keyword>
<dbReference type="PANTHER" id="PTHR10755">
    <property type="entry name" value="COPROPORPHYRINOGEN III OXIDASE, MITOCHONDRIAL"/>
    <property type="match status" value="1"/>
</dbReference>
<dbReference type="GO" id="GO:0005737">
    <property type="term" value="C:cytoplasm"/>
    <property type="evidence" value="ECO:0007669"/>
    <property type="project" value="TreeGrafter"/>
</dbReference>
<evidence type="ECO:0000256" key="4">
    <source>
        <dbReference type="ARBA" id="ARBA00012869"/>
    </source>
</evidence>
<dbReference type="Pfam" id="PF01218">
    <property type="entry name" value="Coprogen_oxidas"/>
    <property type="match status" value="1"/>
</dbReference>
<accession>A0A090Q1A3</accession>
<dbReference type="EMBL" id="BBML01000001">
    <property type="protein sequence ID" value="GAK95957.1"/>
    <property type="molecule type" value="Genomic_DNA"/>
</dbReference>
<dbReference type="Gene3D" id="3.40.1500.10">
    <property type="entry name" value="Coproporphyrinogen III oxidase, aerobic"/>
    <property type="match status" value="1"/>
</dbReference>
<evidence type="ECO:0000256" key="6">
    <source>
        <dbReference type="ARBA" id="ARBA00023133"/>
    </source>
</evidence>
<dbReference type="eggNOG" id="COG0408">
    <property type="taxonomic scope" value="Bacteria"/>
</dbReference>
<organism evidence="8 9">
    <name type="scientific">Nonlabens tegetincola</name>
    <dbReference type="NCBI Taxonomy" id="323273"/>
    <lineage>
        <taxon>Bacteria</taxon>
        <taxon>Pseudomonadati</taxon>
        <taxon>Bacteroidota</taxon>
        <taxon>Flavobacteriia</taxon>
        <taxon>Flavobacteriales</taxon>
        <taxon>Flavobacteriaceae</taxon>
        <taxon>Nonlabens</taxon>
    </lineage>
</organism>
<dbReference type="GO" id="GO:0004109">
    <property type="term" value="F:coproporphyrinogen oxidase activity"/>
    <property type="evidence" value="ECO:0007669"/>
    <property type="project" value="UniProtKB-EC"/>
</dbReference>
<evidence type="ECO:0000256" key="1">
    <source>
        <dbReference type="ARBA" id="ARBA00005168"/>
    </source>
</evidence>
<protein>
    <recommendedName>
        <fullName evidence="4">coproporphyrinogen oxidase</fullName>
        <ecNumber evidence="4">1.3.3.3</ecNumber>
    </recommendedName>
</protein>
<sequence length="300" mass="35038">MKEKFYSFILELQDTISGTLEKLDGVASFKQDLWEREEGGGGRSRVIENGAVFEKGGVNISAVHGPLPVSMQNYFKVNDVDFYATGLSLVLHPKNPFVPTVHCNFRYFEMYDETGRIVDSWFGGGLDLTPYYLFEEDATHFHKICKMVCDRHEVADYALFKKKCDEYFHNSHRNEARGIGGLFYDYCKANEGFTMEDWYAFQIDMASHFLEAYVPIVEKRKDLEYDQNHRDWQEIRRGRYVEFNLVHDKGTLFGLKTNGRIESILMSLPPHVQWKYDHHPVPESPEHELLKVLQNPKNWV</sequence>
<dbReference type="PIRSF" id="PIRSF000166">
    <property type="entry name" value="Coproporphyri_ox"/>
    <property type="match status" value="1"/>
</dbReference>
<dbReference type="AlphaFoldDB" id="A0A090Q1A3"/>